<dbReference type="InterPro" id="IPR047589">
    <property type="entry name" value="DUF11_rpt"/>
</dbReference>
<feature type="signal peptide" evidence="1">
    <location>
        <begin position="1"/>
        <end position="24"/>
    </location>
</feature>
<keyword evidence="1" id="KW-0732">Signal</keyword>
<protein>
    <submittedName>
        <fullName evidence="3">Gliding motility-associated C-terminal domain-containing protein</fullName>
    </submittedName>
</protein>
<keyword evidence="4" id="KW-1185">Reference proteome</keyword>
<evidence type="ECO:0000256" key="1">
    <source>
        <dbReference type="SAM" id="SignalP"/>
    </source>
</evidence>
<dbReference type="RefSeq" id="WP_241294157.1">
    <property type="nucleotide sequence ID" value="NZ_JAKZGR010000006.1"/>
</dbReference>
<dbReference type="Gene3D" id="2.60.40.10">
    <property type="entry name" value="Immunoglobulins"/>
    <property type="match status" value="1"/>
</dbReference>
<dbReference type="NCBIfam" id="TIGR01451">
    <property type="entry name" value="B_ant_repeat"/>
    <property type="match status" value="1"/>
</dbReference>
<feature type="chain" id="PRO_5046280223" evidence="1">
    <location>
        <begin position="25"/>
        <end position="1417"/>
    </location>
</feature>
<evidence type="ECO:0000313" key="3">
    <source>
        <dbReference type="EMBL" id="MFC3974867.1"/>
    </source>
</evidence>
<proteinExistence type="predicted"/>
<dbReference type="Gene3D" id="2.60.40.4070">
    <property type="match status" value="1"/>
</dbReference>
<dbReference type="Pfam" id="PF24346">
    <property type="entry name" value="DUF7507"/>
    <property type="match status" value="1"/>
</dbReference>
<sequence>MRSITWKLILFYFLVLVFSQKSFAQNENPIPFKHRVGQSAPEGNIYRIKGDFTIIGNTNLRLFYHNDSAYNSFSETLYVDIDNDQKTFNSSSATLVFSEENNADPDCSEIRYAGLYWSGRTVPGTDVTFDVTKNNLSGETVYFNNDEYGVKMNDPIPYTSLTLSIFEFSDENDKHEVIYSIQDPETGFYLVLNFDDEADKDYSVRYSMDGVSYLYTENTQITTQNDLSTVRFKPIQFEYKGFFISINKLIKKNSVGSLNDAMIFMNYDGSHTPILPHTVSFDKRKVKLKGPNANAYTEITADGNAILYPKNELADIYVGYSDITDYIKTHGIGEYTVADIALQEGFSDNVGFFGNWGIIVIYQNSKMNWRDITIFDGYSFVQSLDRNEHLGEIEISGFGTVNAGPVELKLGLMAGEGDQPTGGDFLEIMDQKGEWVRLKHPMNTIDNFFNSTIYTPVKNAANQPIPTPRFPNLKNNIGVDIVQWDIANPNNSIIGNNQTSTRFRFGTNQDLYAIYALAFSVLSYIPDVQVLNQPISIDGLPVDGATLTVEPGQEITYKAEIRNLGSEEVKDSKISIPLPYTTNYISAITVPDNYGKITFDPDLGLNGTLIWDIGDIPLKQNKEEIIATLFYTVKVTEDCTILANTNCEASVNIEGFVSGTGKVSENSFTNLPFVYELKEGTCEGEEINTPLEIPIVKRAEFAAANCSNFEGLIGLINASIPAFCMRDTPVDLIDLISPTIPDFKVYFYTQEIGGNPLSNYFVNTYNQGKEVIWVAQGIDGACTSPRVPITIEVNGKAPNPEVSNSIFCLNSSDVYFQIINNEGYTLNYYLDDSPDSNPLDSAPEIDPNTSNLYTVWVSQSKAGECESDRIKVVTRIYDCSHIADISLEITADVNPYSYEGELVNFTITVTNIGDIPVTNVVIPEFLMGNTWNIEELQPTESKSFTFQYLITDWDLHNGSVTASVSVNATSFLRNLYNYTYARIFGFPEYLKDYEITTINETCNQNSNDIGALIIKFKSEYAYGTIDIREDGKSVENFYFDPTNQLKVNLKAGNYQIFFSVGDDLEITDNKTYIIEKPSTIQFELQEVDVFTCDAYELSPISQGNISFEVFDPFGRRVQAHELKKYMLTHSGTYRILGIDPDGIKCPLEKSIKVEIQAISELSVEVGSFCQNDYLTTVQLLSADPSQQINWSALTNNDYIALSEFDDFSLIQLTEPGSYQVTTTNQEGCIVGRKTFEVNRTQNPEPALADFYTICPTKQGNQSITVSNQFGQHSWFIGDIVISQEATLYPKESGKYTLVTTDLTGCTFAKEFEVEIKCEPTIIYSNAILAGKDNHGLMIVTDNLIESVTVQVFNRWGELIYTCQDAQPQNGKQSSCFWDGTVNGKRAIAGNYSLMIEYTLKGEEKKKHKIFDMIMVIE</sequence>
<dbReference type="Proteomes" id="UP001595766">
    <property type="component" value="Unassembled WGS sequence"/>
</dbReference>
<comment type="caution">
    <text evidence="3">The sequence shown here is derived from an EMBL/GenBank/DDBJ whole genome shotgun (WGS) entry which is preliminary data.</text>
</comment>
<gene>
    <name evidence="3" type="ORF">ACFOUP_00625</name>
</gene>
<evidence type="ECO:0000259" key="2">
    <source>
        <dbReference type="Pfam" id="PF24346"/>
    </source>
</evidence>
<dbReference type="InterPro" id="IPR055354">
    <property type="entry name" value="DUF7507"/>
</dbReference>
<accession>A0ABV8EFS2</accession>
<dbReference type="InterPro" id="IPR013783">
    <property type="entry name" value="Ig-like_fold"/>
</dbReference>
<evidence type="ECO:0000313" key="4">
    <source>
        <dbReference type="Proteomes" id="UP001595766"/>
    </source>
</evidence>
<reference evidence="4" key="1">
    <citation type="journal article" date="2019" name="Int. J. Syst. Evol. Microbiol.">
        <title>The Global Catalogue of Microorganisms (GCM) 10K type strain sequencing project: providing services to taxonomists for standard genome sequencing and annotation.</title>
        <authorList>
            <consortium name="The Broad Institute Genomics Platform"/>
            <consortium name="The Broad Institute Genome Sequencing Center for Infectious Disease"/>
            <person name="Wu L."/>
            <person name="Ma J."/>
        </authorList>
    </citation>
    <scope>NUCLEOTIDE SEQUENCE [LARGE SCALE GENOMIC DNA]</scope>
    <source>
        <strain evidence="4">CECT 8551</strain>
    </source>
</reference>
<feature type="domain" description="DUF7507" evidence="2">
    <location>
        <begin position="884"/>
        <end position="969"/>
    </location>
</feature>
<name>A0ABV8EFS2_9BACT</name>
<dbReference type="EMBL" id="JBHSAV010000003">
    <property type="protein sequence ID" value="MFC3974867.1"/>
    <property type="molecule type" value="Genomic_DNA"/>
</dbReference>
<organism evidence="3 4">
    <name type="scientific">Belliella kenyensis</name>
    <dbReference type="NCBI Taxonomy" id="1472724"/>
    <lineage>
        <taxon>Bacteria</taxon>
        <taxon>Pseudomonadati</taxon>
        <taxon>Bacteroidota</taxon>
        <taxon>Cytophagia</taxon>
        <taxon>Cytophagales</taxon>
        <taxon>Cyclobacteriaceae</taxon>
        <taxon>Belliella</taxon>
    </lineage>
</organism>